<keyword evidence="4 11" id="KW-0812">Transmembrane</keyword>
<protein>
    <recommendedName>
        <fullName evidence="14">Galactose-3-O-sulfotransferase 2</fullName>
    </recommendedName>
</protein>
<keyword evidence="3" id="KW-0808">Transferase</keyword>
<dbReference type="InterPro" id="IPR027417">
    <property type="entry name" value="P-loop_NTPase"/>
</dbReference>
<evidence type="ECO:0000256" key="4">
    <source>
        <dbReference type="ARBA" id="ARBA00022692"/>
    </source>
</evidence>
<dbReference type="SUPFAM" id="SSF52540">
    <property type="entry name" value="P-loop containing nucleoside triphosphate hydrolases"/>
    <property type="match status" value="1"/>
</dbReference>
<feature type="transmembrane region" description="Helical" evidence="11">
    <location>
        <begin position="78"/>
        <end position="97"/>
    </location>
</feature>
<reference evidence="12" key="2">
    <citation type="submission" date="2025-08" db="UniProtKB">
        <authorList>
            <consortium name="Ensembl"/>
        </authorList>
    </citation>
    <scope>IDENTIFICATION</scope>
</reference>
<reference evidence="12 13" key="1">
    <citation type="submission" date="2019-11" db="EMBL/GenBank/DDBJ databases">
        <title>Strigops habroptila (kakapo) genome, bStrHab1, primary haplotype, v2.</title>
        <authorList>
            <person name="Jarvis E.D."/>
            <person name="Howard J."/>
            <person name="Rhie A."/>
            <person name="Phillippy A."/>
            <person name="Korlach J."/>
            <person name="Digby A."/>
            <person name="Iorns D."/>
            <person name="Eason D."/>
            <person name="Robertson B."/>
            <person name="Raemaekers T."/>
            <person name="Howe K."/>
            <person name="Lewin H."/>
            <person name="Damas J."/>
            <person name="Hastie A."/>
            <person name="Tracey A."/>
            <person name="Chow W."/>
            <person name="Fedrigo O."/>
        </authorList>
    </citation>
    <scope>NUCLEOTIDE SEQUENCE [LARGE SCALE GENOMIC DNA]</scope>
</reference>
<proteinExistence type="inferred from homology"/>
<evidence type="ECO:0000256" key="7">
    <source>
        <dbReference type="ARBA" id="ARBA00023034"/>
    </source>
</evidence>
<evidence type="ECO:0000313" key="13">
    <source>
        <dbReference type="Proteomes" id="UP000472266"/>
    </source>
</evidence>
<dbReference type="Pfam" id="PF06990">
    <property type="entry name" value="Gal-3-0_sulfotr"/>
    <property type="match status" value="1"/>
</dbReference>
<dbReference type="Proteomes" id="UP000472266">
    <property type="component" value="Chromosome 9"/>
</dbReference>
<dbReference type="AlphaFoldDB" id="A0A672UKT1"/>
<dbReference type="Ensembl" id="ENSSHBT00005018986.1">
    <property type="protein sequence ID" value="ENSSHBP00005015852.1"/>
    <property type="gene ID" value="ENSSHBG00005013851.1"/>
</dbReference>
<feature type="compositionally biased region" description="Low complexity" evidence="10">
    <location>
        <begin position="439"/>
        <end position="452"/>
    </location>
</feature>
<evidence type="ECO:0000256" key="9">
    <source>
        <dbReference type="ARBA" id="ARBA00023180"/>
    </source>
</evidence>
<dbReference type="Gene3D" id="3.40.50.300">
    <property type="entry name" value="P-loop containing nucleotide triphosphate hydrolases"/>
    <property type="match status" value="1"/>
</dbReference>
<sequence length="465" mass="53874">MSQLEISTRLHCSSAALRCTDYHCFCHPWKHHLTLKKNPVKKPQGIFPICLTCVLPTNGLQHLLPCRKVKAIYRCQTGGLWIFLSLLILLLVMLQAAEKLQPPKRDIVFLKVHKSASSTVMNILFRFGETHNLTFAFPIGGGNQLFYPRHFLANFVQGFSPWSPQRFNILCHHMRFLQPEVQKVVSSSAVYFSILRNPVQLMESAFVYYKGTSAFSRAHSLEEFLSQPYHYYNPTNSDSHYAKNLMTFDFGFNPDGEVSAQRVQLMLKAIEASFDLLLISEYFDESMVLLKEMLCWDLDSVVSFPLNIRDSSTKSPLPDTIVEKIKDWNRLDWEIYIYFNRTFWERIDRDIGRERMQQEVKALRDRQAELARTCLQGTGSVAPKDIKDSSLRPLQHGNAMILGYNLRQGLDKEMEHTCRRLVTPELQYSSILYKKQFAQQQPQTQQPSPSQQDNVLRHRLEGTQN</sequence>
<keyword evidence="5" id="KW-0735">Signal-anchor</keyword>
<feature type="compositionally biased region" description="Basic and acidic residues" evidence="10">
    <location>
        <begin position="455"/>
        <end position="465"/>
    </location>
</feature>
<feature type="region of interest" description="Disordered" evidence="10">
    <location>
        <begin position="437"/>
        <end position="465"/>
    </location>
</feature>
<comment type="subcellular location">
    <subcellularLocation>
        <location evidence="1">Golgi apparatus membrane</location>
        <topology evidence="1">Single-pass type II membrane protein</topology>
    </subcellularLocation>
</comment>
<evidence type="ECO:0000313" key="12">
    <source>
        <dbReference type="Ensembl" id="ENSSHBP00005015852.1"/>
    </source>
</evidence>
<evidence type="ECO:0000256" key="8">
    <source>
        <dbReference type="ARBA" id="ARBA00023136"/>
    </source>
</evidence>
<dbReference type="GO" id="GO:0001733">
    <property type="term" value="F:galactosylceramide sulfotransferase activity"/>
    <property type="evidence" value="ECO:0007669"/>
    <property type="project" value="InterPro"/>
</dbReference>
<dbReference type="PANTHER" id="PTHR14647:SF62">
    <property type="entry name" value="GALACTOSE-3-O-SULFOTRANSFERASE 2"/>
    <property type="match status" value="1"/>
</dbReference>
<keyword evidence="8 11" id="KW-0472">Membrane</keyword>
<accession>A0A672UKT1</accession>
<evidence type="ECO:0000256" key="2">
    <source>
        <dbReference type="ARBA" id="ARBA00008124"/>
    </source>
</evidence>
<evidence type="ECO:0008006" key="14">
    <source>
        <dbReference type="Google" id="ProtNLM"/>
    </source>
</evidence>
<evidence type="ECO:0000256" key="10">
    <source>
        <dbReference type="SAM" id="MobiDB-lite"/>
    </source>
</evidence>
<dbReference type="GO" id="GO:0009247">
    <property type="term" value="P:glycolipid biosynthetic process"/>
    <property type="evidence" value="ECO:0007669"/>
    <property type="project" value="InterPro"/>
</dbReference>
<name>A0A672UKT1_STRHB</name>
<evidence type="ECO:0000256" key="6">
    <source>
        <dbReference type="ARBA" id="ARBA00022989"/>
    </source>
</evidence>
<keyword evidence="6 11" id="KW-1133">Transmembrane helix</keyword>
<organism evidence="12 13">
    <name type="scientific">Strigops habroptila</name>
    <name type="common">Kakapo</name>
    <dbReference type="NCBI Taxonomy" id="2489341"/>
    <lineage>
        <taxon>Eukaryota</taxon>
        <taxon>Metazoa</taxon>
        <taxon>Chordata</taxon>
        <taxon>Craniata</taxon>
        <taxon>Vertebrata</taxon>
        <taxon>Euteleostomi</taxon>
        <taxon>Archelosauria</taxon>
        <taxon>Archosauria</taxon>
        <taxon>Dinosauria</taxon>
        <taxon>Saurischia</taxon>
        <taxon>Theropoda</taxon>
        <taxon>Coelurosauria</taxon>
        <taxon>Aves</taxon>
        <taxon>Neognathae</taxon>
        <taxon>Neoaves</taxon>
        <taxon>Telluraves</taxon>
        <taxon>Australaves</taxon>
        <taxon>Psittaciformes</taxon>
        <taxon>Psittacidae</taxon>
        <taxon>Strigops</taxon>
    </lineage>
</organism>
<dbReference type="InterPro" id="IPR009729">
    <property type="entry name" value="Gal-3-0_sulfotransfrase"/>
</dbReference>
<dbReference type="GeneTree" id="ENSGT00950000182923"/>
<keyword evidence="9" id="KW-0325">Glycoprotein</keyword>
<dbReference type="PANTHER" id="PTHR14647">
    <property type="entry name" value="GALACTOSE-3-O-SULFOTRANSFERASE"/>
    <property type="match status" value="1"/>
</dbReference>
<reference evidence="12" key="3">
    <citation type="submission" date="2025-09" db="UniProtKB">
        <authorList>
            <consortium name="Ensembl"/>
        </authorList>
    </citation>
    <scope>IDENTIFICATION</scope>
</reference>
<comment type="similarity">
    <text evidence="2">Belongs to the galactose-3-O-sulfotransferase family.</text>
</comment>
<keyword evidence="13" id="KW-1185">Reference proteome</keyword>
<keyword evidence="7" id="KW-0333">Golgi apparatus</keyword>
<evidence type="ECO:0000256" key="11">
    <source>
        <dbReference type="SAM" id="Phobius"/>
    </source>
</evidence>
<evidence type="ECO:0000256" key="3">
    <source>
        <dbReference type="ARBA" id="ARBA00022679"/>
    </source>
</evidence>
<dbReference type="OMA" id="YPHHFLA"/>
<dbReference type="InParanoid" id="A0A672UKT1"/>
<evidence type="ECO:0000256" key="5">
    <source>
        <dbReference type="ARBA" id="ARBA00022968"/>
    </source>
</evidence>
<dbReference type="GO" id="GO:0000139">
    <property type="term" value="C:Golgi membrane"/>
    <property type="evidence" value="ECO:0007669"/>
    <property type="project" value="UniProtKB-SubCell"/>
</dbReference>
<evidence type="ECO:0000256" key="1">
    <source>
        <dbReference type="ARBA" id="ARBA00004323"/>
    </source>
</evidence>